<keyword evidence="3" id="KW-0677">Repeat</keyword>
<reference evidence="11" key="1">
    <citation type="submission" date="2016-10" db="EMBL/GenBank/DDBJ databases">
        <title>Phylogenomic data for the living fossil Bartheletia paradoxa suggests that the early evolutionary history of major basidiomycete lineages might not be bifurcate.</title>
        <authorList>
            <person name="Mishra B."/>
            <person name="Choi Y.-J."/>
            <person name="Bauer R."/>
            <person name="Thines M."/>
        </authorList>
    </citation>
    <scope>NUCLEOTIDE SEQUENCE</scope>
</reference>
<dbReference type="GO" id="GO:0051301">
    <property type="term" value="P:cell division"/>
    <property type="evidence" value="ECO:0007669"/>
    <property type="project" value="UniProtKB-KW"/>
</dbReference>
<accession>A0A2D0XHT6</accession>
<dbReference type="InterPro" id="IPR046794">
    <property type="entry name" value="Apc1_MidN"/>
</dbReference>
<dbReference type="InterPro" id="IPR024990">
    <property type="entry name" value="Apc1"/>
</dbReference>
<dbReference type="GO" id="GO:0007091">
    <property type="term" value="P:metaphase/anaphase transition of mitotic cell cycle"/>
    <property type="evidence" value="ECO:0007669"/>
    <property type="project" value="TreeGrafter"/>
</dbReference>
<evidence type="ECO:0000256" key="2">
    <source>
        <dbReference type="ARBA" id="ARBA00022618"/>
    </source>
</evidence>
<dbReference type="PANTHER" id="PTHR12827:SF3">
    <property type="entry name" value="ANAPHASE-PROMOTING COMPLEX SUBUNIT 1"/>
    <property type="match status" value="1"/>
</dbReference>
<feature type="domain" description="Anaphase-promoting complex subunit 1 N-terminal" evidence="7">
    <location>
        <begin position="91"/>
        <end position="266"/>
    </location>
</feature>
<evidence type="ECO:0000313" key="11">
    <source>
        <dbReference type="EMBL" id="ASF90226.1"/>
    </source>
</evidence>
<protein>
    <submittedName>
        <fullName evidence="11">Uncharacterized protein</fullName>
    </submittedName>
</protein>
<evidence type="ECO:0000259" key="9">
    <source>
        <dbReference type="Pfam" id="PF20518"/>
    </source>
</evidence>
<feature type="domain" description="Anaphase-promoting complex subunit 1 C-terminal" evidence="8">
    <location>
        <begin position="1813"/>
        <end position="1992"/>
    </location>
</feature>
<dbReference type="Gene3D" id="1.25.10.10">
    <property type="entry name" value="Leucine-rich Repeat Variant"/>
    <property type="match status" value="2"/>
</dbReference>
<dbReference type="GO" id="GO:0005680">
    <property type="term" value="C:anaphase-promoting complex"/>
    <property type="evidence" value="ECO:0007669"/>
    <property type="project" value="InterPro"/>
</dbReference>
<dbReference type="Pfam" id="PF18122">
    <property type="entry name" value="APC1_C"/>
    <property type="match status" value="1"/>
</dbReference>
<feature type="compositionally biased region" description="Low complexity" evidence="6">
    <location>
        <begin position="168"/>
        <end position="178"/>
    </location>
</feature>
<keyword evidence="2" id="KW-0132">Cell division</keyword>
<keyword evidence="4" id="KW-0498">Mitosis</keyword>
<feature type="domain" description="Anaphase-promoting complex subunit 1 middle" evidence="9">
    <location>
        <begin position="977"/>
        <end position="1044"/>
    </location>
</feature>
<dbReference type="GO" id="GO:0031145">
    <property type="term" value="P:anaphase-promoting complex-dependent catabolic process"/>
    <property type="evidence" value="ECO:0007669"/>
    <property type="project" value="TreeGrafter"/>
</dbReference>
<dbReference type="PANTHER" id="PTHR12827">
    <property type="entry name" value="MEIOTIC CHECKPOINT REGULATOR TSG24 FAMILY MEMBER"/>
    <property type="match status" value="1"/>
</dbReference>
<dbReference type="InterPro" id="IPR011989">
    <property type="entry name" value="ARM-like"/>
</dbReference>
<comment type="similarity">
    <text evidence="1">Belongs to the APC1 family.</text>
</comment>
<evidence type="ECO:0000259" key="8">
    <source>
        <dbReference type="Pfam" id="PF18122"/>
    </source>
</evidence>
<dbReference type="GO" id="GO:0060090">
    <property type="term" value="F:molecular adaptor activity"/>
    <property type="evidence" value="ECO:0007669"/>
    <property type="project" value="TreeGrafter"/>
</dbReference>
<evidence type="ECO:0000256" key="3">
    <source>
        <dbReference type="ARBA" id="ARBA00022737"/>
    </source>
</evidence>
<evidence type="ECO:0000256" key="1">
    <source>
        <dbReference type="ARBA" id="ARBA00010547"/>
    </source>
</evidence>
<gene>
    <name evidence="11" type="ORF">SPAR01883</name>
</gene>
<feature type="domain" description="Anaphase-promoting complex subunit 1 N-terminal" evidence="7">
    <location>
        <begin position="288"/>
        <end position="409"/>
    </location>
</feature>
<evidence type="ECO:0000256" key="4">
    <source>
        <dbReference type="ARBA" id="ARBA00022776"/>
    </source>
</evidence>
<dbReference type="Pfam" id="PF12859">
    <property type="entry name" value="ANAPC1"/>
    <property type="match status" value="2"/>
</dbReference>
<dbReference type="InterPro" id="IPR048971">
    <property type="entry name" value="Apc1_3rd"/>
</dbReference>
<evidence type="ECO:0000256" key="6">
    <source>
        <dbReference type="SAM" id="MobiDB-lite"/>
    </source>
</evidence>
<evidence type="ECO:0000256" key="5">
    <source>
        <dbReference type="ARBA" id="ARBA00023306"/>
    </source>
</evidence>
<keyword evidence="5" id="KW-0131">Cell cycle</keyword>
<evidence type="ECO:0000259" key="10">
    <source>
        <dbReference type="Pfam" id="PF21282"/>
    </source>
</evidence>
<dbReference type="EMBL" id="KY000277">
    <property type="protein sequence ID" value="ASF90226.1"/>
    <property type="molecule type" value="Genomic_DNA"/>
</dbReference>
<name>A0A2D0XHT6_9BASI</name>
<sequence>MECTLLGPAISPGELYRTRLANHNSRADRACATDEPPSELLQTLRKTLRSSATAPPQRVVSRSIDVELDLDDSQRASSSSSIPGAKHDTCKADGGDEELFWYERTVVWSKGVSVHHVYTFEDEGQDVVQALFAWFEITDKTPGTGPSAVGPTTLDLDAEQGLHRPATTRDSSYSSTSTNPFGPFSTSGVNWTEARRGKQKVNSPRSASLERPPSKYERALVVLLRDIAKIYFPSGEDCTIHLPFLVRHAWALDVGLLFQRTPEIEELNPNVLHALNLAVLEEGHIADPMATFFSLTDPIEELKMVSWAPRLIAETDEQGNDSFRVQGKSIPLQDVYETIVLVTDKRESPDPIIVTVNSNARIATVWRYARAVEDAPLNTSKPTTSFHGRTKKRSSVGTGVGIERRSSGIGGATGMASFNALLGVGDRDRRASTHNRSTHAEAVGAAFGVQDTTSMRSRLPLGAAVASGVPPVSADMDRRGSLSRNELSMTMDRMALGGGTEMDRDATMCLADDNGMKSEIFLEKLHEVKLDALEFEDFQHIHATIVDAKSGTSTLLLAIPSAQTILSTTIARSPNENRLVVHSMMEQIPGISVVPVYATRSDVQDALVIRPDGLLALLTNGLKPLDVQVPHAILGETSAMNGNSGIGLIPSLRDDLSVEIALGFGAGTDTSNRSSAFPLYLPKRSLGLRDSAGSRVSIVQEDGSLIRTSFACFSIDPLARRCVDALAFALPAEHAARLTKYLLAKKHHLDAATDGSDDFSSLAESLRELFAQPKPFLDQPALSAWEALASSSSHARFSHSGLLAHLDPFPSASAFEGSAAIDSPTKSDDCVDSVERIPMCFLAPVLLSIHLVAEDCKIDLEVTDDLRRLAPLLVDLAGLLGREDWVDAWRRLMPDVTSKEVIFPHVDNLPDSSLLGSPSDILSDLAFILSGHSTSRPRLCDIGRQFGFQPAASLSTVSPCWRTLRLQLVYDVLAESDEHSTAQQRAEKAVVEMVRLGMTREELNRVPFGVVLPLREALRSCQLNPPGNWEPEAYSLVERPDLAKQVGSEFKAGNAAAHGLDSHVEPEDIETISKSVEAEEGGKVADSGVVLHQSQIPDIRFSTDQRLREVGRMLQSSQVVTLRMKEDPDITAHDLAIEQQKTVQAVSTRTIALPVGRGMFTYGSSSIVITERSPIPNFDLAVRLLPSKATIAFDRTGLEDDWNHWPEFHNGVAAGLRISPESGHIDSSWIIFNKPADLTPRHAGFLFGVGLTGHLRSVITWHAFSYLTPKHDFTSMGVLLGLSAAYIGTGDALVTKLLAVHIPALLPPGSTELDLSTLTQAAGLLGVGMLYLGMRHRHMADVMLAEIGNKEVAMHDNRYDFRESYSLSAALAFGMIMIGKGNEADSPADQKALTKLRGLVVGDGAPLHPDDPVGSRSTPTVDVNVTSPGATIAIGLMFLRTGRADIADALQIPQAQFNLDYVRPDFLLLRVLARSLIMWESIEPSKAWVELQIPTFIRKALRLRKTKFKPVDETVDLAYYNIVTGACFAIALKFAGTAKQEAYDVLIEYFDLFTKAASINAVTFEGRVLRCAIKSAVDLLGISLAMVLAGTGELNVLRRLRVAHGQAGANVTYGSHMATHMALGILFLGGGRYTLGSSNAAIAAMICAFFPRFPSSADDNRAHPQAYRHLWVLAVEPRCLITRDVDTGETCYLPVRVKVLEQDVVTGELVPRVKLLTSPTLLPDFSRILSIKIDSPRYWSFALDIAGNKTHSDSLLRTQTIFVKRKTGHLSYAQDPKGNLNIFSRSGLAGTGSVDNPSMASRELRPSTEELEDFITSFSGDPRFIAYSQQLCRSSQAVGDTGTAGPEDNCETRLNAFCTSVLIECLTEDKPELVHIYMSIFASQRACDPASADPLGVIGLRQLQFATDFYTNIFENRFAPALPLGAAPLIGRAFLDGLVHKNELLCSSLVSDPDFLSQLHRYFRQELTPSRSSSLPLEARQLSFWLAHNNAPPFIVLRTLGKLVRQAREQSLVLNGTAMKNDALEEGIRLVIGLTGTAMSGVGGGEGGTGSPWGGELVEQMMAAWQ</sequence>
<dbReference type="Pfam" id="PF21282">
    <property type="entry name" value="APC1_3rd"/>
    <property type="match status" value="1"/>
</dbReference>
<dbReference type="InterPro" id="IPR049255">
    <property type="entry name" value="Apc1_N"/>
</dbReference>
<dbReference type="GO" id="GO:0070979">
    <property type="term" value="P:protein K11-linked ubiquitination"/>
    <property type="evidence" value="ECO:0007669"/>
    <property type="project" value="TreeGrafter"/>
</dbReference>
<organism evidence="11">
    <name type="scientific">Bartheletia paradoxa</name>
    <dbReference type="NCBI Taxonomy" id="669517"/>
    <lineage>
        <taxon>Eukaryota</taxon>
        <taxon>Fungi</taxon>
        <taxon>Dikarya</taxon>
        <taxon>Basidiomycota</taxon>
        <taxon>Agaricomycotina</taxon>
        <taxon>Bartheletiomycetes</taxon>
        <taxon>Bartheletiales</taxon>
        <taxon>Bartheletiaceae</taxon>
        <taxon>Bartheletia</taxon>
    </lineage>
</organism>
<proteinExistence type="inferred from homology"/>
<dbReference type="Pfam" id="PF20518">
    <property type="entry name" value="Apc1_MidN"/>
    <property type="match status" value="1"/>
</dbReference>
<feature type="region of interest" description="Disordered" evidence="6">
    <location>
        <begin position="379"/>
        <end position="408"/>
    </location>
</feature>
<feature type="region of interest" description="Disordered" evidence="6">
    <location>
        <begin position="164"/>
        <end position="210"/>
    </location>
</feature>
<evidence type="ECO:0000259" key="7">
    <source>
        <dbReference type="Pfam" id="PF12859"/>
    </source>
</evidence>
<feature type="domain" description="Anaphase-promoting complex subunit 1 beta-sandwich" evidence="10">
    <location>
        <begin position="1678"/>
        <end position="1765"/>
    </location>
</feature>
<dbReference type="InterPro" id="IPR041221">
    <property type="entry name" value="APC1_C"/>
</dbReference>